<evidence type="ECO:0000313" key="2">
    <source>
        <dbReference type="EMBL" id="VVD76983.1"/>
    </source>
</evidence>
<keyword evidence="1" id="KW-0812">Transmembrane</keyword>
<keyword evidence="1" id="KW-0472">Membrane</keyword>
<dbReference type="OrthoDB" id="9096701at2"/>
<evidence type="ECO:0000256" key="1">
    <source>
        <dbReference type="SAM" id="Phobius"/>
    </source>
</evidence>
<accession>A0A5E4SPZ6</accession>
<proteinExistence type="predicted"/>
<name>A0A5E4SPZ6_9BURK</name>
<evidence type="ECO:0000313" key="3">
    <source>
        <dbReference type="Proteomes" id="UP000414233"/>
    </source>
</evidence>
<sequence>MSTGQDLLLTLRFELRRLFGVPGLLGSVLLAAGLAMWFAIPVVESSTRVLLERTRLAHLERLHASERVLVSTNAWSPDKLPGLFPVFTQSGNDIDVIFEQARQSNLTLGSAQYQIVADRSGQFTHYQVLLPVKDRYGVIRRFVALVLNNVPNAALQEIHVERPAVDGDVLEASIRFDLIYRTSGP</sequence>
<dbReference type="EMBL" id="CABPRZ010000003">
    <property type="protein sequence ID" value="VVD76983.1"/>
    <property type="molecule type" value="Genomic_DNA"/>
</dbReference>
<keyword evidence="3" id="KW-1185">Reference proteome</keyword>
<feature type="transmembrane region" description="Helical" evidence="1">
    <location>
        <begin position="20"/>
        <end position="43"/>
    </location>
</feature>
<organism evidence="2 3">
    <name type="scientific">Pandoraea terrae</name>
    <dbReference type="NCBI Taxonomy" id="1537710"/>
    <lineage>
        <taxon>Bacteria</taxon>
        <taxon>Pseudomonadati</taxon>
        <taxon>Pseudomonadota</taxon>
        <taxon>Betaproteobacteria</taxon>
        <taxon>Burkholderiales</taxon>
        <taxon>Burkholderiaceae</taxon>
        <taxon>Pandoraea</taxon>
    </lineage>
</organism>
<dbReference type="Proteomes" id="UP000414233">
    <property type="component" value="Unassembled WGS sequence"/>
</dbReference>
<gene>
    <name evidence="2" type="ORF">PTE30175_00862</name>
</gene>
<evidence type="ECO:0008006" key="4">
    <source>
        <dbReference type="Google" id="ProtNLM"/>
    </source>
</evidence>
<keyword evidence="1" id="KW-1133">Transmembrane helix</keyword>
<protein>
    <recommendedName>
        <fullName evidence="4">Transmembrane protein</fullName>
    </recommendedName>
</protein>
<dbReference type="RefSeq" id="WP_150695829.1">
    <property type="nucleotide sequence ID" value="NZ_CABPRZ010000003.1"/>
</dbReference>
<dbReference type="AlphaFoldDB" id="A0A5E4SPZ6"/>
<reference evidence="2 3" key="1">
    <citation type="submission" date="2019-08" db="EMBL/GenBank/DDBJ databases">
        <authorList>
            <person name="Peeters C."/>
        </authorList>
    </citation>
    <scope>NUCLEOTIDE SEQUENCE [LARGE SCALE GENOMIC DNA]</scope>
    <source>
        <strain evidence="2 3">LMG 30175</strain>
    </source>
</reference>